<dbReference type="EMBL" id="FCNX02000002">
    <property type="protein sequence ID" value="SAK52240.1"/>
    <property type="molecule type" value="Genomic_DNA"/>
</dbReference>
<accession>A0A158A3A0</accession>
<evidence type="ECO:0000256" key="1">
    <source>
        <dbReference type="SAM" id="SignalP"/>
    </source>
</evidence>
<evidence type="ECO:0008006" key="4">
    <source>
        <dbReference type="Google" id="ProtNLM"/>
    </source>
</evidence>
<dbReference type="STRING" id="1777138.AWB77_01384"/>
<keyword evidence="3" id="KW-1185">Reference proteome</keyword>
<dbReference type="Proteomes" id="UP000054903">
    <property type="component" value="Unassembled WGS sequence"/>
</dbReference>
<dbReference type="OrthoDB" id="7202514at2"/>
<sequence length="245" mass="26478">MNKKALILAASLLAPVFAHAACTDFMQTWVDKLHPGRTLDTTLAVCKQWPANPDLTLAVLPLEQKGNSDDQGTDDLAILVADSTSGSVIARLYEPDAITFDAVRVSAIELDTARYQLKPGNRAFGVRVHYSGSSSANSFGGTSLSLYTIEGQTLHKVVDRLAVSSGSGETNGECDGFYDSTDRTIDIGPISREGYAVLKMSEKSTHTVSKMVSGKCVDKDTSQRKSFDLNYTNGRYAVSKALQWN</sequence>
<comment type="caution">
    <text evidence="2">The sequence shown here is derived from an EMBL/GenBank/DDBJ whole genome shotgun (WGS) entry which is preliminary data.</text>
</comment>
<gene>
    <name evidence="2" type="ORF">AWB77_01384</name>
</gene>
<evidence type="ECO:0000313" key="3">
    <source>
        <dbReference type="Proteomes" id="UP000054903"/>
    </source>
</evidence>
<keyword evidence="1" id="KW-0732">Signal</keyword>
<evidence type="ECO:0000313" key="2">
    <source>
        <dbReference type="EMBL" id="SAK52240.1"/>
    </source>
</evidence>
<proteinExistence type="predicted"/>
<dbReference type="AlphaFoldDB" id="A0A158A3A0"/>
<reference evidence="2" key="1">
    <citation type="submission" date="2016-01" db="EMBL/GenBank/DDBJ databases">
        <authorList>
            <person name="Peeters C."/>
        </authorList>
    </citation>
    <scope>NUCLEOTIDE SEQUENCE</scope>
    <source>
        <strain evidence="2">LMG 29320</strain>
    </source>
</reference>
<protein>
    <recommendedName>
        <fullName evidence="4">Multidrug ABC transporter ATPase</fullName>
    </recommendedName>
</protein>
<dbReference type="RefSeq" id="WP_061133612.1">
    <property type="nucleotide sequence ID" value="NZ_FCNX02000002.1"/>
</dbReference>
<feature type="signal peptide" evidence="1">
    <location>
        <begin position="1"/>
        <end position="20"/>
    </location>
</feature>
<name>A0A158A3A0_9BURK</name>
<organism evidence="2 3">
    <name type="scientific">Caballeronia fortuita</name>
    <dbReference type="NCBI Taxonomy" id="1777138"/>
    <lineage>
        <taxon>Bacteria</taxon>
        <taxon>Pseudomonadati</taxon>
        <taxon>Pseudomonadota</taxon>
        <taxon>Betaproteobacteria</taxon>
        <taxon>Burkholderiales</taxon>
        <taxon>Burkholderiaceae</taxon>
        <taxon>Caballeronia</taxon>
    </lineage>
</organism>
<feature type="chain" id="PRO_5007620035" description="Multidrug ABC transporter ATPase" evidence="1">
    <location>
        <begin position="21"/>
        <end position="245"/>
    </location>
</feature>